<proteinExistence type="predicted"/>
<reference evidence="3" key="1">
    <citation type="submission" date="2016-10" db="EMBL/GenBank/DDBJ databases">
        <authorList>
            <person name="Varghese N."/>
            <person name="Submissions S."/>
        </authorList>
    </citation>
    <scope>NUCLEOTIDE SEQUENCE [LARGE SCALE GENOMIC DNA]</scope>
    <source>
        <strain evidence="3">CGMCC 4.3530</strain>
    </source>
</reference>
<dbReference type="Proteomes" id="UP000199529">
    <property type="component" value="Unassembled WGS sequence"/>
</dbReference>
<feature type="compositionally biased region" description="Polar residues" evidence="1">
    <location>
        <begin position="40"/>
        <end position="51"/>
    </location>
</feature>
<dbReference type="EMBL" id="FNOK01000023">
    <property type="protein sequence ID" value="SDY28457.1"/>
    <property type="molecule type" value="Genomic_DNA"/>
</dbReference>
<accession>A0A1H3ILH9</accession>
<organism evidence="2 3">
    <name type="scientific">Saccharopolyspora shandongensis</name>
    <dbReference type="NCBI Taxonomy" id="418495"/>
    <lineage>
        <taxon>Bacteria</taxon>
        <taxon>Bacillati</taxon>
        <taxon>Actinomycetota</taxon>
        <taxon>Actinomycetes</taxon>
        <taxon>Pseudonocardiales</taxon>
        <taxon>Pseudonocardiaceae</taxon>
        <taxon>Saccharopolyspora</taxon>
    </lineage>
</organism>
<sequence length="221" mass="23821">MRRIDDIRVNALPDHAGRVNLAGTWFVYHVGTTRIPPVTPSRTGTESNVTSRPFRRGGAPSSKSGASSPRSAPERLQCAKPHTAPTGRELREWRNPCSDDALRRTNSPRGLAGRVLAHDDLVAIVPHGPRLAEEDMVDMPLGSGIRGHNDAPFAAAGVTRTVAFEAADRHRGSRAGTRSSCCETTRFRCSRARRRAVSASPAAIASRIARCSAKVCGRLAR</sequence>
<keyword evidence="3" id="KW-1185">Reference proteome</keyword>
<feature type="compositionally biased region" description="Low complexity" evidence="1">
    <location>
        <begin position="56"/>
        <end position="71"/>
    </location>
</feature>
<dbReference type="AlphaFoldDB" id="A0A1H3ILH9"/>
<name>A0A1H3ILH9_9PSEU</name>
<evidence type="ECO:0000313" key="2">
    <source>
        <dbReference type="EMBL" id="SDY28457.1"/>
    </source>
</evidence>
<protein>
    <submittedName>
        <fullName evidence="2">Uncharacterized protein</fullName>
    </submittedName>
</protein>
<evidence type="ECO:0000313" key="3">
    <source>
        <dbReference type="Proteomes" id="UP000199529"/>
    </source>
</evidence>
<gene>
    <name evidence="2" type="ORF">SAMN05216215_102343</name>
</gene>
<evidence type="ECO:0000256" key="1">
    <source>
        <dbReference type="SAM" id="MobiDB-lite"/>
    </source>
</evidence>
<feature type="region of interest" description="Disordered" evidence="1">
    <location>
        <begin position="34"/>
        <end position="93"/>
    </location>
</feature>